<keyword evidence="2" id="KW-1185">Reference proteome</keyword>
<evidence type="ECO:0000313" key="2">
    <source>
        <dbReference type="Proteomes" id="UP000814128"/>
    </source>
</evidence>
<organism evidence="1 2">
    <name type="scientific">Vararia minispora EC-137</name>
    <dbReference type="NCBI Taxonomy" id="1314806"/>
    <lineage>
        <taxon>Eukaryota</taxon>
        <taxon>Fungi</taxon>
        <taxon>Dikarya</taxon>
        <taxon>Basidiomycota</taxon>
        <taxon>Agaricomycotina</taxon>
        <taxon>Agaricomycetes</taxon>
        <taxon>Russulales</taxon>
        <taxon>Lachnocladiaceae</taxon>
        <taxon>Vararia</taxon>
    </lineage>
</organism>
<reference evidence="1" key="2">
    <citation type="journal article" date="2022" name="New Phytol.">
        <title>Evolutionary transition to the ectomycorrhizal habit in the genomes of a hyperdiverse lineage of mushroom-forming fungi.</title>
        <authorList>
            <person name="Looney B."/>
            <person name="Miyauchi S."/>
            <person name="Morin E."/>
            <person name="Drula E."/>
            <person name="Courty P.E."/>
            <person name="Kohler A."/>
            <person name="Kuo A."/>
            <person name="LaButti K."/>
            <person name="Pangilinan J."/>
            <person name="Lipzen A."/>
            <person name="Riley R."/>
            <person name="Andreopoulos W."/>
            <person name="He G."/>
            <person name="Johnson J."/>
            <person name="Nolan M."/>
            <person name="Tritt A."/>
            <person name="Barry K.W."/>
            <person name="Grigoriev I.V."/>
            <person name="Nagy L.G."/>
            <person name="Hibbett D."/>
            <person name="Henrissat B."/>
            <person name="Matheny P.B."/>
            <person name="Labbe J."/>
            <person name="Martin F.M."/>
        </authorList>
    </citation>
    <scope>NUCLEOTIDE SEQUENCE</scope>
    <source>
        <strain evidence="1">EC-137</strain>
    </source>
</reference>
<proteinExistence type="predicted"/>
<sequence>IRRLSVFNRKVSPTSKDRAIPSDAPTRDLPHFLELQKVNYRRALEHRQAKQWTVVMGNEAGDLDSVASAFAFAWYASTHLSQLTIPLLQTPREDLHLRAENLYALEHAGVKPDILLTGDEMPAPTGESFALVDHNCLAARFIHISSPPERDISSTSGRTPSSPLGVESKVTAIIDHHEDEGAHLDADPRIVEPAGSCSSLVTRLLKAVPDISLPQELAFLLLSAIVIDTHALKDGGKAIAVDHDAANWLIPLAGLESIFPSAFDQSKESGAARALRELSDMLHSKKSDIEHLSPRDLLRRDYKEYTFTPSWDPSYSLHAGLATVPRGLKGWLADLRPRSSASASASGRAHENFWDACVAYMDLQKLDILGVLTTWRDDSRFGGRGRHRREQAWLVRSGSSGNDLQGRLWAGLEGCDKLRLKKKDGKRYTCELEGFASRVYEQGDASATRKVTAPLLREIVEGT</sequence>
<reference evidence="1" key="1">
    <citation type="submission" date="2021-02" db="EMBL/GenBank/DDBJ databases">
        <authorList>
            <consortium name="DOE Joint Genome Institute"/>
            <person name="Ahrendt S."/>
            <person name="Looney B.P."/>
            <person name="Miyauchi S."/>
            <person name="Morin E."/>
            <person name="Drula E."/>
            <person name="Courty P.E."/>
            <person name="Chicoki N."/>
            <person name="Fauchery L."/>
            <person name="Kohler A."/>
            <person name="Kuo A."/>
            <person name="Labutti K."/>
            <person name="Pangilinan J."/>
            <person name="Lipzen A."/>
            <person name="Riley R."/>
            <person name="Andreopoulos W."/>
            <person name="He G."/>
            <person name="Johnson J."/>
            <person name="Barry K.W."/>
            <person name="Grigoriev I.V."/>
            <person name="Nagy L."/>
            <person name="Hibbett D."/>
            <person name="Henrissat B."/>
            <person name="Matheny P.B."/>
            <person name="Labbe J."/>
            <person name="Martin F."/>
        </authorList>
    </citation>
    <scope>NUCLEOTIDE SEQUENCE</scope>
    <source>
        <strain evidence="1">EC-137</strain>
    </source>
</reference>
<dbReference type="EMBL" id="MU273577">
    <property type="protein sequence ID" value="KAI0031514.1"/>
    <property type="molecule type" value="Genomic_DNA"/>
</dbReference>
<evidence type="ECO:0000313" key="1">
    <source>
        <dbReference type="EMBL" id="KAI0031514.1"/>
    </source>
</evidence>
<comment type="caution">
    <text evidence="1">The sequence shown here is derived from an EMBL/GenBank/DDBJ whole genome shotgun (WGS) entry which is preliminary data.</text>
</comment>
<feature type="non-terminal residue" evidence="1">
    <location>
        <position position="463"/>
    </location>
</feature>
<accession>A0ACB8QIG3</accession>
<protein>
    <submittedName>
        <fullName evidence="1">Uncharacterized protein</fullName>
    </submittedName>
</protein>
<dbReference type="Proteomes" id="UP000814128">
    <property type="component" value="Unassembled WGS sequence"/>
</dbReference>
<name>A0ACB8QIG3_9AGAM</name>
<gene>
    <name evidence="1" type="ORF">K488DRAFT_37867</name>
</gene>
<feature type="non-terminal residue" evidence="1">
    <location>
        <position position="1"/>
    </location>
</feature>